<evidence type="ECO:0000313" key="2">
    <source>
        <dbReference type="Proteomes" id="UP001151760"/>
    </source>
</evidence>
<evidence type="ECO:0008006" key="3">
    <source>
        <dbReference type="Google" id="ProtNLM"/>
    </source>
</evidence>
<protein>
    <recommendedName>
        <fullName evidence="3">Copia protein</fullName>
    </recommendedName>
</protein>
<evidence type="ECO:0000313" key="1">
    <source>
        <dbReference type="EMBL" id="GJT79638.1"/>
    </source>
</evidence>
<accession>A0ABQ5GVJ2</accession>
<sequence length="149" mass="17459">MHCEESIYHSKTKHIEIRHHFIRDAYEKKLIQVLKVHTDDNVVDLLTKAFNGLRFNFLVVNEKHGSEDGMKLRWSLLSYLVCFHEIVDFLKATPLRYALTHNPTIYDSLVKQFWQTAIVRTLANGIQELVASIDNNEYVITEAFIRSKL</sequence>
<proteinExistence type="predicted"/>
<dbReference type="EMBL" id="BQNB010018917">
    <property type="protein sequence ID" value="GJT79638.1"/>
    <property type="molecule type" value="Genomic_DNA"/>
</dbReference>
<dbReference type="Proteomes" id="UP001151760">
    <property type="component" value="Unassembled WGS sequence"/>
</dbReference>
<reference evidence="1" key="1">
    <citation type="journal article" date="2022" name="Int. J. Mol. Sci.">
        <title>Draft Genome of Tanacetum Coccineum: Genomic Comparison of Closely Related Tanacetum-Family Plants.</title>
        <authorList>
            <person name="Yamashiro T."/>
            <person name="Shiraishi A."/>
            <person name="Nakayama K."/>
            <person name="Satake H."/>
        </authorList>
    </citation>
    <scope>NUCLEOTIDE SEQUENCE</scope>
</reference>
<organism evidence="1 2">
    <name type="scientific">Tanacetum coccineum</name>
    <dbReference type="NCBI Taxonomy" id="301880"/>
    <lineage>
        <taxon>Eukaryota</taxon>
        <taxon>Viridiplantae</taxon>
        <taxon>Streptophyta</taxon>
        <taxon>Embryophyta</taxon>
        <taxon>Tracheophyta</taxon>
        <taxon>Spermatophyta</taxon>
        <taxon>Magnoliopsida</taxon>
        <taxon>eudicotyledons</taxon>
        <taxon>Gunneridae</taxon>
        <taxon>Pentapetalae</taxon>
        <taxon>asterids</taxon>
        <taxon>campanulids</taxon>
        <taxon>Asterales</taxon>
        <taxon>Asteraceae</taxon>
        <taxon>Asteroideae</taxon>
        <taxon>Anthemideae</taxon>
        <taxon>Anthemidinae</taxon>
        <taxon>Tanacetum</taxon>
    </lineage>
</organism>
<gene>
    <name evidence="1" type="ORF">Tco_1053980</name>
</gene>
<keyword evidence="2" id="KW-1185">Reference proteome</keyword>
<reference evidence="1" key="2">
    <citation type="submission" date="2022-01" db="EMBL/GenBank/DDBJ databases">
        <authorList>
            <person name="Yamashiro T."/>
            <person name="Shiraishi A."/>
            <person name="Satake H."/>
            <person name="Nakayama K."/>
        </authorList>
    </citation>
    <scope>NUCLEOTIDE SEQUENCE</scope>
</reference>
<comment type="caution">
    <text evidence="1">The sequence shown here is derived from an EMBL/GenBank/DDBJ whole genome shotgun (WGS) entry which is preliminary data.</text>
</comment>
<dbReference type="CDD" id="cd09272">
    <property type="entry name" value="RNase_HI_RT_Ty1"/>
    <property type="match status" value="1"/>
</dbReference>
<name>A0ABQ5GVJ2_9ASTR</name>